<feature type="transmembrane region" description="Helical" evidence="1">
    <location>
        <begin position="9"/>
        <end position="26"/>
    </location>
</feature>
<dbReference type="NCBIfam" id="NF041644">
    <property type="entry name" value="CBO0543_fam"/>
    <property type="match status" value="1"/>
</dbReference>
<sequence length="158" mass="18487">MRNKLEMNILKALFIISLGLFINLLRKPPIKDWLLVFFLKSYFATFIDNLLVRKGFLKYPVNLISGFDISVLFSYLLFPISCVYFNQITKTSSVFDIVKKCLYFSVPSAIAEHFLERKTKLINYKKSWNSYYSFLSIAFSFLIVRALMGMIRSLSKTQ</sequence>
<proteinExistence type="predicted"/>
<evidence type="ECO:0000256" key="1">
    <source>
        <dbReference type="SAM" id="Phobius"/>
    </source>
</evidence>
<keyword evidence="3" id="KW-1185">Reference proteome</keyword>
<reference evidence="2 3" key="1">
    <citation type="submission" date="2024-09" db="EMBL/GenBank/DDBJ databases">
        <authorList>
            <person name="Sun Q."/>
            <person name="Mori K."/>
        </authorList>
    </citation>
    <scope>NUCLEOTIDE SEQUENCE [LARGE SCALE GENOMIC DNA]</scope>
    <source>
        <strain evidence="2 3">CGMCC 1.9126</strain>
    </source>
</reference>
<keyword evidence="1" id="KW-0472">Membrane</keyword>
<organism evidence="2 3">
    <name type="scientific">Robertmurraya beringensis</name>
    <dbReference type="NCBI Taxonomy" id="641660"/>
    <lineage>
        <taxon>Bacteria</taxon>
        <taxon>Bacillati</taxon>
        <taxon>Bacillota</taxon>
        <taxon>Bacilli</taxon>
        <taxon>Bacillales</taxon>
        <taxon>Bacillaceae</taxon>
        <taxon>Robertmurraya</taxon>
    </lineage>
</organism>
<name>A0ABV6KSA2_9BACI</name>
<dbReference type="InterPro" id="IPR048147">
    <property type="entry name" value="CBO0543-like"/>
</dbReference>
<keyword evidence="1" id="KW-1133">Transmembrane helix</keyword>
<feature type="transmembrane region" description="Helical" evidence="1">
    <location>
        <begin position="130"/>
        <end position="148"/>
    </location>
</feature>
<comment type="caution">
    <text evidence="2">The sequence shown here is derived from an EMBL/GenBank/DDBJ whole genome shotgun (WGS) entry which is preliminary data.</text>
</comment>
<protein>
    <submittedName>
        <fullName evidence="2">CBO0543 family protein</fullName>
    </submittedName>
</protein>
<dbReference type="RefSeq" id="WP_377058358.1">
    <property type="nucleotide sequence ID" value="NZ_JBHLUU010000096.1"/>
</dbReference>
<dbReference type="EMBL" id="JBHLUU010000096">
    <property type="protein sequence ID" value="MFC0476217.1"/>
    <property type="molecule type" value="Genomic_DNA"/>
</dbReference>
<accession>A0ABV6KSA2</accession>
<evidence type="ECO:0000313" key="2">
    <source>
        <dbReference type="EMBL" id="MFC0476217.1"/>
    </source>
</evidence>
<dbReference type="Proteomes" id="UP001589738">
    <property type="component" value="Unassembled WGS sequence"/>
</dbReference>
<gene>
    <name evidence="2" type="ORF">ACFFHF_13340</name>
</gene>
<keyword evidence="1" id="KW-0812">Transmembrane</keyword>
<evidence type="ECO:0000313" key="3">
    <source>
        <dbReference type="Proteomes" id="UP001589738"/>
    </source>
</evidence>
<feature type="transmembrane region" description="Helical" evidence="1">
    <location>
        <begin position="63"/>
        <end position="86"/>
    </location>
</feature>